<dbReference type="Proteomes" id="UP000094236">
    <property type="component" value="Unassembled WGS sequence"/>
</dbReference>
<feature type="region of interest" description="Disordered" evidence="11">
    <location>
        <begin position="236"/>
        <end position="286"/>
    </location>
</feature>
<evidence type="ECO:0000256" key="3">
    <source>
        <dbReference type="ARBA" id="ARBA00021257"/>
    </source>
</evidence>
<protein>
    <recommendedName>
        <fullName evidence="3">Translocation protein SEC62</fullName>
    </recommendedName>
</protein>
<evidence type="ECO:0000256" key="5">
    <source>
        <dbReference type="ARBA" id="ARBA00022692"/>
    </source>
</evidence>
<evidence type="ECO:0000256" key="8">
    <source>
        <dbReference type="ARBA" id="ARBA00022989"/>
    </source>
</evidence>
<keyword evidence="6" id="KW-0256">Endoplasmic reticulum</keyword>
<feature type="compositionally biased region" description="Polar residues" evidence="11">
    <location>
        <begin position="258"/>
        <end position="279"/>
    </location>
</feature>
<name>A0A1E4TXT7_PACTA</name>
<dbReference type="PANTHER" id="PTHR12443">
    <property type="entry name" value="TRANSLOCATION PROTEIN SEC62"/>
    <property type="match status" value="1"/>
</dbReference>
<keyword evidence="8 12" id="KW-1133">Transmembrane helix</keyword>
<evidence type="ECO:0000256" key="11">
    <source>
        <dbReference type="SAM" id="MobiDB-lite"/>
    </source>
</evidence>
<dbReference type="GO" id="GO:0008320">
    <property type="term" value="F:protein transmembrane transporter activity"/>
    <property type="evidence" value="ECO:0007669"/>
    <property type="project" value="EnsemblFungi"/>
</dbReference>
<keyword evidence="4" id="KW-0813">Transport</keyword>
<keyword evidence="5 12" id="KW-0812">Transmembrane</keyword>
<proteinExistence type="inferred from homology"/>
<evidence type="ECO:0000256" key="4">
    <source>
        <dbReference type="ARBA" id="ARBA00022448"/>
    </source>
</evidence>
<dbReference type="AlphaFoldDB" id="A0A1E4TXT7"/>
<evidence type="ECO:0000256" key="7">
    <source>
        <dbReference type="ARBA" id="ARBA00022927"/>
    </source>
</evidence>
<comment type="similarity">
    <text evidence="2">Belongs to the SEC62 family.</text>
</comment>
<organism evidence="13 14">
    <name type="scientific">Pachysolen tannophilus NRRL Y-2460</name>
    <dbReference type="NCBI Taxonomy" id="669874"/>
    <lineage>
        <taxon>Eukaryota</taxon>
        <taxon>Fungi</taxon>
        <taxon>Dikarya</taxon>
        <taxon>Ascomycota</taxon>
        <taxon>Saccharomycotina</taxon>
        <taxon>Pichiomycetes</taxon>
        <taxon>Pachysolenaceae</taxon>
        <taxon>Pachysolen</taxon>
    </lineage>
</organism>
<comment type="subcellular location">
    <subcellularLocation>
        <location evidence="1">Endoplasmic reticulum membrane</location>
        <topology evidence="1">Multi-pass membrane protein</topology>
    </subcellularLocation>
</comment>
<evidence type="ECO:0000256" key="10">
    <source>
        <dbReference type="ARBA" id="ARBA00023136"/>
    </source>
</evidence>
<dbReference type="GO" id="GO:0071256">
    <property type="term" value="C:translocon complex"/>
    <property type="evidence" value="ECO:0007669"/>
    <property type="project" value="EnsemblFungi"/>
</dbReference>
<gene>
    <name evidence="13" type="ORF">PACTADRAFT_1126</name>
</gene>
<dbReference type="NCBIfam" id="TIGR00869">
    <property type="entry name" value="sec62"/>
    <property type="match status" value="1"/>
</dbReference>
<evidence type="ECO:0000256" key="12">
    <source>
        <dbReference type="SAM" id="Phobius"/>
    </source>
</evidence>
<keyword evidence="14" id="KW-1185">Reference proteome</keyword>
<evidence type="ECO:0000313" key="13">
    <source>
        <dbReference type="EMBL" id="ODV96539.1"/>
    </source>
</evidence>
<dbReference type="GO" id="GO:0031204">
    <property type="term" value="P:post-translational protein targeting to membrane, translocation"/>
    <property type="evidence" value="ECO:0007669"/>
    <property type="project" value="EnsemblFungi"/>
</dbReference>
<dbReference type="Pfam" id="PF03839">
    <property type="entry name" value="Sec62"/>
    <property type="match status" value="1"/>
</dbReference>
<accession>A0A1E4TXT7</accession>
<feature type="transmembrane region" description="Helical" evidence="12">
    <location>
        <begin position="174"/>
        <end position="201"/>
    </location>
</feature>
<evidence type="ECO:0000256" key="6">
    <source>
        <dbReference type="ARBA" id="ARBA00022824"/>
    </source>
</evidence>
<keyword evidence="10 12" id="KW-0472">Membrane</keyword>
<keyword evidence="7" id="KW-0653">Protein transport</keyword>
<dbReference type="InterPro" id="IPR004728">
    <property type="entry name" value="Sec62"/>
</dbReference>
<dbReference type="OrthoDB" id="200187at2759"/>
<dbReference type="EMBL" id="KV454012">
    <property type="protein sequence ID" value="ODV96539.1"/>
    <property type="molecule type" value="Genomic_DNA"/>
</dbReference>
<evidence type="ECO:0000256" key="9">
    <source>
        <dbReference type="ARBA" id="ARBA00023010"/>
    </source>
</evidence>
<evidence type="ECO:0000313" key="14">
    <source>
        <dbReference type="Proteomes" id="UP000094236"/>
    </source>
</evidence>
<dbReference type="STRING" id="669874.A0A1E4TXT7"/>
<feature type="transmembrane region" description="Helical" evidence="12">
    <location>
        <begin position="147"/>
        <end position="168"/>
    </location>
</feature>
<evidence type="ECO:0000256" key="2">
    <source>
        <dbReference type="ARBA" id="ARBA00010604"/>
    </source>
</evidence>
<sequence>MSQLREQQVPVSKEKDPNIEAIASYLRYNKILKQRQGKLNGAAVDFFRLKRCLRALTGEEYIKNSKKYKMPNIDLLNNEKQATQIFIQLISKQLIIPVKKLKTSEAKRQNLKPTKNLPCLINTQKAILSPNEYYCWNFTPPNPWLPFYSILGLIVIFGIVLFPLWPLFLRKGVWYISMLLLGLIGLFFIIAIIRLILYLIILPFGLKFWIFPNLFEDCGFFDSFKPLYGFEGESKKLSKKKLRKSKHPTINNKEEDLGNSSAVKSSQNKKLAKRTNNVTLEEVKED</sequence>
<keyword evidence="9" id="KW-0811">Translocation</keyword>
<dbReference type="PANTHER" id="PTHR12443:SF9">
    <property type="entry name" value="TRANSLOCATION PROTEIN SEC62"/>
    <property type="match status" value="1"/>
</dbReference>
<feature type="compositionally biased region" description="Basic residues" evidence="11">
    <location>
        <begin position="237"/>
        <end position="247"/>
    </location>
</feature>
<evidence type="ECO:0000256" key="1">
    <source>
        <dbReference type="ARBA" id="ARBA00004477"/>
    </source>
</evidence>
<dbReference type="GO" id="GO:0031207">
    <property type="term" value="C:Sec62/Sec63 complex"/>
    <property type="evidence" value="ECO:0007669"/>
    <property type="project" value="EnsemblFungi"/>
</dbReference>
<reference evidence="14" key="1">
    <citation type="submission" date="2016-05" db="EMBL/GenBank/DDBJ databases">
        <title>Comparative genomics of biotechnologically important yeasts.</title>
        <authorList>
            <consortium name="DOE Joint Genome Institute"/>
            <person name="Riley R."/>
            <person name="Haridas S."/>
            <person name="Wolfe K.H."/>
            <person name="Lopes M.R."/>
            <person name="Hittinger C.T."/>
            <person name="Goker M."/>
            <person name="Salamov A."/>
            <person name="Wisecaver J."/>
            <person name="Long T.M."/>
            <person name="Aerts A.L."/>
            <person name="Barry K."/>
            <person name="Choi C."/>
            <person name="Clum A."/>
            <person name="Coughlan A.Y."/>
            <person name="Deshpande S."/>
            <person name="Douglass A.P."/>
            <person name="Hanson S.J."/>
            <person name="Klenk H.-P."/>
            <person name="Labutti K."/>
            <person name="Lapidus A."/>
            <person name="Lindquist E."/>
            <person name="Lipzen A."/>
            <person name="Meier-Kolthoff J.P."/>
            <person name="Ohm R.A."/>
            <person name="Otillar R.P."/>
            <person name="Pangilinan J."/>
            <person name="Peng Y."/>
            <person name="Rokas A."/>
            <person name="Rosa C.A."/>
            <person name="Scheuner C."/>
            <person name="Sibirny A.A."/>
            <person name="Slot J.C."/>
            <person name="Stielow J.B."/>
            <person name="Sun H."/>
            <person name="Kurtzman C.P."/>
            <person name="Blackwell M."/>
            <person name="Grigoriev I.V."/>
            <person name="Jeffries T.W."/>
        </authorList>
    </citation>
    <scope>NUCLEOTIDE SEQUENCE [LARGE SCALE GENOMIC DNA]</scope>
    <source>
        <strain evidence="14">NRRL Y-2460</strain>
    </source>
</reference>
<dbReference type="InterPro" id="IPR011553">
    <property type="entry name" value="Sec62_asco"/>
</dbReference>